<keyword evidence="1" id="KW-1133">Transmembrane helix</keyword>
<evidence type="ECO:0000313" key="2">
    <source>
        <dbReference type="EMBL" id="EOQ35820.1"/>
    </source>
</evidence>
<dbReference type="EMBL" id="AQOB01000012">
    <property type="protein sequence ID" value="EOQ35820.1"/>
    <property type="molecule type" value="Genomic_DNA"/>
</dbReference>
<keyword evidence="3" id="KW-1185">Reference proteome</keyword>
<evidence type="ECO:0000256" key="1">
    <source>
        <dbReference type="SAM" id="Phobius"/>
    </source>
</evidence>
<dbReference type="PATRIC" id="fig|1203606.4.peg.2583"/>
<gene>
    <name evidence="2" type="ORF">HMPREF1526_02619</name>
</gene>
<keyword evidence="1" id="KW-0472">Membrane</keyword>
<proteinExistence type="predicted"/>
<sequence length="142" mass="15802">MNGSQAYLSAVEHGLDCPRRQKRLLLQKFSDSTLSELNGSYDELCAQLGQPEEVAEALMECVDPEVLCKSKRKKKIIIGISIGVVMAVLVTAIVILGHYYFRARPYVEVDGPFTVILTEEETSQPVEISDEAFNALIKRAKK</sequence>
<dbReference type="Proteomes" id="UP000013981">
    <property type="component" value="Unassembled WGS sequence"/>
</dbReference>
<dbReference type="AlphaFoldDB" id="R8VSS4"/>
<protein>
    <submittedName>
        <fullName evidence="2">Uncharacterized protein</fullName>
    </submittedName>
</protein>
<reference evidence="2 3" key="1">
    <citation type="submission" date="2013-01" db="EMBL/GenBank/DDBJ databases">
        <title>The Genome Sequence of Butyricicoccus pullicaecorum 1.2.</title>
        <authorList>
            <consortium name="The Broad Institute Genome Sequencing Platform"/>
            <person name="Earl A."/>
            <person name="Ward D."/>
            <person name="Feldgarden M."/>
            <person name="Gevers D."/>
            <person name="Van Immerseel F."/>
            <person name="Eeckhaut V."/>
            <person name="Walker B."/>
            <person name="Young S.K."/>
            <person name="Zeng Q."/>
            <person name="Gargeya S."/>
            <person name="Fitzgerald M."/>
            <person name="Haas B."/>
            <person name="Abouelleil A."/>
            <person name="Alvarado L."/>
            <person name="Arachchi H.M."/>
            <person name="Berlin A.M."/>
            <person name="Chapman S.B."/>
            <person name="Dewar J."/>
            <person name="Goldberg J."/>
            <person name="Griggs A."/>
            <person name="Gujja S."/>
            <person name="Hansen M."/>
            <person name="Howarth C."/>
            <person name="Imamovic A."/>
            <person name="Larimer J."/>
            <person name="McCowan C."/>
            <person name="Murphy C."/>
            <person name="Neiman D."/>
            <person name="Pearson M."/>
            <person name="Priest M."/>
            <person name="Roberts A."/>
            <person name="Saif S."/>
            <person name="Shea T."/>
            <person name="Sisk P."/>
            <person name="Sykes S."/>
            <person name="Wortman J."/>
            <person name="Nusbaum C."/>
            <person name="Birren B."/>
        </authorList>
    </citation>
    <scope>NUCLEOTIDE SEQUENCE [LARGE SCALE GENOMIC DNA]</scope>
    <source>
        <strain evidence="2 3">1.2</strain>
    </source>
</reference>
<organism evidence="2 3">
    <name type="scientific">Butyricicoccus pullicaecorum 1.2</name>
    <dbReference type="NCBI Taxonomy" id="1203606"/>
    <lineage>
        <taxon>Bacteria</taxon>
        <taxon>Bacillati</taxon>
        <taxon>Bacillota</taxon>
        <taxon>Clostridia</taxon>
        <taxon>Eubacteriales</taxon>
        <taxon>Butyricicoccaceae</taxon>
        <taxon>Butyricicoccus</taxon>
    </lineage>
</organism>
<feature type="transmembrane region" description="Helical" evidence="1">
    <location>
        <begin position="76"/>
        <end position="101"/>
    </location>
</feature>
<accession>R8VSS4</accession>
<name>R8VSS4_9FIRM</name>
<comment type="caution">
    <text evidence="2">The sequence shown here is derived from an EMBL/GenBank/DDBJ whole genome shotgun (WGS) entry which is preliminary data.</text>
</comment>
<evidence type="ECO:0000313" key="3">
    <source>
        <dbReference type="Proteomes" id="UP000013981"/>
    </source>
</evidence>
<dbReference type="RefSeq" id="WP_016148730.1">
    <property type="nucleotide sequence ID" value="NZ_KB976104.1"/>
</dbReference>
<dbReference type="HOGENOM" id="CLU_1812202_0_0_9"/>
<keyword evidence="1" id="KW-0812">Transmembrane</keyword>